<proteinExistence type="inferred from homology"/>
<evidence type="ECO:0000256" key="5">
    <source>
        <dbReference type="ARBA" id="ARBA00022741"/>
    </source>
</evidence>
<feature type="transmembrane region" description="Helical" evidence="9">
    <location>
        <begin position="18"/>
        <end position="44"/>
    </location>
</feature>
<dbReference type="FunFam" id="3.40.50.300:FF:000425">
    <property type="entry name" value="Probable ABC transporter, ATP-binding subunit"/>
    <property type="match status" value="1"/>
</dbReference>
<keyword evidence="4 9" id="KW-0812">Transmembrane</keyword>
<evidence type="ECO:0000313" key="12">
    <source>
        <dbReference type="EMBL" id="RWX81671.1"/>
    </source>
</evidence>
<feature type="transmembrane region" description="Helical" evidence="9">
    <location>
        <begin position="67"/>
        <end position="91"/>
    </location>
</feature>
<dbReference type="Gene3D" id="1.10.3720.10">
    <property type="entry name" value="MetI-like"/>
    <property type="match status" value="1"/>
</dbReference>
<dbReference type="InterPro" id="IPR050093">
    <property type="entry name" value="ABC_SmlMolc_Importer"/>
</dbReference>
<evidence type="ECO:0000259" key="10">
    <source>
        <dbReference type="PROSITE" id="PS50893"/>
    </source>
</evidence>
<dbReference type="SUPFAM" id="SSF52540">
    <property type="entry name" value="P-loop containing nucleoside triphosphate hydrolases"/>
    <property type="match status" value="1"/>
</dbReference>
<evidence type="ECO:0000256" key="7">
    <source>
        <dbReference type="ARBA" id="ARBA00022989"/>
    </source>
</evidence>
<dbReference type="InterPro" id="IPR013611">
    <property type="entry name" value="Transp-assoc_OB_typ2"/>
</dbReference>
<name>A0A444LMW4_9HYPH</name>
<dbReference type="GO" id="GO:0022857">
    <property type="term" value="F:transmembrane transporter activity"/>
    <property type="evidence" value="ECO:0007669"/>
    <property type="project" value="InterPro"/>
</dbReference>
<keyword evidence="5" id="KW-0547">Nucleotide-binding</keyword>
<evidence type="ECO:0000256" key="2">
    <source>
        <dbReference type="ARBA" id="ARBA00005417"/>
    </source>
</evidence>
<dbReference type="InterPro" id="IPR017871">
    <property type="entry name" value="ABC_transporter-like_CS"/>
</dbReference>
<dbReference type="PANTHER" id="PTHR42781:SF4">
    <property type="entry name" value="SPERMIDINE_PUTRESCINE IMPORT ATP-BINDING PROTEIN POTA"/>
    <property type="match status" value="1"/>
</dbReference>
<dbReference type="InterPro" id="IPR003439">
    <property type="entry name" value="ABC_transporter-like_ATP-bd"/>
</dbReference>
<comment type="caution">
    <text evidence="12">The sequence shown here is derived from an EMBL/GenBank/DDBJ whole genome shotgun (WGS) entry which is preliminary data.</text>
</comment>
<dbReference type="AlphaFoldDB" id="A0A444LMW4"/>
<keyword evidence="13" id="KW-1185">Reference proteome</keyword>
<dbReference type="Proteomes" id="UP000287687">
    <property type="component" value="Unassembled WGS sequence"/>
</dbReference>
<dbReference type="Pfam" id="PF00005">
    <property type="entry name" value="ABC_tran"/>
    <property type="match status" value="1"/>
</dbReference>
<comment type="similarity">
    <text evidence="2">Belongs to the ABC transporter superfamily.</text>
</comment>
<dbReference type="PROSITE" id="PS50893">
    <property type="entry name" value="ABC_TRANSPORTER_2"/>
    <property type="match status" value="1"/>
</dbReference>
<dbReference type="SUPFAM" id="SSF50331">
    <property type="entry name" value="MOP-like"/>
    <property type="match status" value="1"/>
</dbReference>
<feature type="domain" description="ABC transporter" evidence="10">
    <location>
        <begin position="332"/>
        <end position="562"/>
    </location>
</feature>
<evidence type="ECO:0000256" key="1">
    <source>
        <dbReference type="ARBA" id="ARBA00004651"/>
    </source>
</evidence>
<dbReference type="InterPro" id="IPR008995">
    <property type="entry name" value="Mo/tungstate-bd_C_term_dom"/>
</dbReference>
<feature type="transmembrane region" description="Helical" evidence="9">
    <location>
        <begin position="103"/>
        <end position="125"/>
    </location>
</feature>
<keyword evidence="8 9" id="KW-0472">Membrane</keyword>
<feature type="transmembrane region" description="Helical" evidence="9">
    <location>
        <begin position="239"/>
        <end position="260"/>
    </location>
</feature>
<dbReference type="InterPro" id="IPR000515">
    <property type="entry name" value="MetI-like"/>
</dbReference>
<dbReference type="OrthoDB" id="8313651at2"/>
<dbReference type="CDD" id="cd06261">
    <property type="entry name" value="TM_PBP2"/>
    <property type="match status" value="1"/>
</dbReference>
<evidence type="ECO:0000313" key="13">
    <source>
        <dbReference type="Proteomes" id="UP000287687"/>
    </source>
</evidence>
<dbReference type="PROSITE" id="PS50928">
    <property type="entry name" value="ABC_TM1"/>
    <property type="match status" value="1"/>
</dbReference>
<evidence type="ECO:0000256" key="3">
    <source>
        <dbReference type="ARBA" id="ARBA00022448"/>
    </source>
</evidence>
<keyword evidence="7 9" id="KW-1133">Transmembrane helix</keyword>
<evidence type="ECO:0000259" key="11">
    <source>
        <dbReference type="PROSITE" id="PS50928"/>
    </source>
</evidence>
<dbReference type="GO" id="GO:0016887">
    <property type="term" value="F:ATP hydrolysis activity"/>
    <property type="evidence" value="ECO:0007669"/>
    <property type="project" value="InterPro"/>
</dbReference>
<sequence>MEVLVQGNAARVLKAYGWVMLVIIILPVIMIVPISFGAGSAIVFPPKELSLEWYYNLVDDPRWGRDALLSLQVAGVATLLATVTGTAAAIGMSRIENKALSKFLKMFFIAPMIVPLMVISVGLYIVFARNGLLGSMWALAIAHAIVVLPFVVMPVMSRLASLDPAYERASASLGATQIRTLFEVILPLLVPAIIAAAIFSFVFSFDEVVLAQFLASPRFETLPRKVWDGLSQNGLDKTVTSIASVQLFMVLVAFAGWNIWKAARTGVLASRARALAAIAANTKNAPAVDLPANGSLPMNVALKSAPPVGTPAILPSAEAGPAKASEQHGYGIDFQHMSKFYGDKVVVEEANFSVKPGEFLTILGPSGSGKTTLLMLVAGFISPDAGRLMLGKRDISRVPPHQRDIGVVFQSYALFPHMTVAQNVAYPLRARGVSKAEQQAKVKWALERVHMQDFAERRIAQLSGGQQQRIALARAISFGPRALLMDEPLSALDRNLRVEMQREIRSLQQSLGQTVIFVTHDQEEALNMSDRVAVINEGRVQQVATPRDLYLKPQNSFVANFFGESNLFHGTADGNSLKCGDRDFPLSQANSDTAILCVRPETVRLAAPGQPAPEWAIEGTLTNARFLGSLLHMQFATTYGTLVVTRPLDGTIEIPEQGAVRRLFWAPETAHVMTH</sequence>
<dbReference type="SMART" id="SM00382">
    <property type="entry name" value="AAA"/>
    <property type="match status" value="1"/>
</dbReference>
<dbReference type="GO" id="GO:0043190">
    <property type="term" value="C:ATP-binding cassette (ABC) transporter complex"/>
    <property type="evidence" value="ECO:0007669"/>
    <property type="project" value="InterPro"/>
</dbReference>
<dbReference type="PROSITE" id="PS00211">
    <property type="entry name" value="ABC_TRANSPORTER_1"/>
    <property type="match status" value="1"/>
</dbReference>
<dbReference type="Gene3D" id="3.40.50.300">
    <property type="entry name" value="P-loop containing nucleotide triphosphate hydrolases"/>
    <property type="match status" value="1"/>
</dbReference>
<dbReference type="InterPro" id="IPR003593">
    <property type="entry name" value="AAA+_ATPase"/>
</dbReference>
<dbReference type="GO" id="GO:0005524">
    <property type="term" value="F:ATP binding"/>
    <property type="evidence" value="ECO:0007669"/>
    <property type="project" value="UniProtKB-KW"/>
</dbReference>
<protein>
    <submittedName>
        <fullName evidence="12">ATP-binding cassette domain-containing protein</fullName>
    </submittedName>
</protein>
<keyword evidence="6 12" id="KW-0067">ATP-binding</keyword>
<dbReference type="GO" id="GO:0015697">
    <property type="term" value="P:quaternary ammonium group transport"/>
    <property type="evidence" value="ECO:0007669"/>
    <property type="project" value="UniProtKB-ARBA"/>
</dbReference>
<organism evidence="12 13">
    <name type="scientific">Neorhizobium lilium</name>
    <dbReference type="NCBI Taxonomy" id="2503024"/>
    <lineage>
        <taxon>Bacteria</taxon>
        <taxon>Pseudomonadati</taxon>
        <taxon>Pseudomonadota</taxon>
        <taxon>Alphaproteobacteria</taxon>
        <taxon>Hyphomicrobiales</taxon>
        <taxon>Rhizobiaceae</taxon>
        <taxon>Rhizobium/Agrobacterium group</taxon>
        <taxon>Neorhizobium</taxon>
    </lineage>
</organism>
<gene>
    <name evidence="12" type="ORF">EPK99_05275</name>
</gene>
<dbReference type="Pfam" id="PF08402">
    <property type="entry name" value="TOBE_2"/>
    <property type="match status" value="1"/>
</dbReference>
<dbReference type="SUPFAM" id="SSF161098">
    <property type="entry name" value="MetI-like"/>
    <property type="match status" value="1"/>
</dbReference>
<evidence type="ECO:0000256" key="8">
    <source>
        <dbReference type="ARBA" id="ARBA00023136"/>
    </source>
</evidence>
<evidence type="ECO:0000256" key="4">
    <source>
        <dbReference type="ARBA" id="ARBA00022692"/>
    </source>
</evidence>
<feature type="transmembrane region" description="Helical" evidence="9">
    <location>
        <begin position="181"/>
        <end position="203"/>
    </location>
</feature>
<dbReference type="EMBL" id="SBIP01000001">
    <property type="protein sequence ID" value="RWX81671.1"/>
    <property type="molecule type" value="Genomic_DNA"/>
</dbReference>
<accession>A0A444LMW4</accession>
<feature type="transmembrane region" description="Helical" evidence="9">
    <location>
        <begin position="137"/>
        <end position="160"/>
    </location>
</feature>
<keyword evidence="3 9" id="KW-0813">Transport</keyword>
<dbReference type="InterPro" id="IPR027417">
    <property type="entry name" value="P-loop_NTPase"/>
</dbReference>
<feature type="domain" description="ABC transmembrane type-1" evidence="11">
    <location>
        <begin position="67"/>
        <end position="260"/>
    </location>
</feature>
<dbReference type="InterPro" id="IPR035906">
    <property type="entry name" value="MetI-like_sf"/>
</dbReference>
<dbReference type="RefSeq" id="WP_128441744.1">
    <property type="nucleotide sequence ID" value="NZ_SBIP01000001.1"/>
</dbReference>
<comment type="subcellular location">
    <subcellularLocation>
        <location evidence="1 9">Cell membrane</location>
        <topology evidence="1 9">Multi-pass membrane protein</topology>
    </subcellularLocation>
</comment>
<dbReference type="Pfam" id="PF00528">
    <property type="entry name" value="BPD_transp_1"/>
    <property type="match status" value="1"/>
</dbReference>
<comment type="similarity">
    <text evidence="9">Belongs to the binding-protein-dependent transport system permease family.</text>
</comment>
<reference evidence="12 13" key="1">
    <citation type="submission" date="2019-01" db="EMBL/GenBank/DDBJ databases">
        <title>The draft genome of Rhizobium sp. 24NR.</title>
        <authorList>
            <person name="Liu L."/>
            <person name="Liang L."/>
            <person name="Shi S."/>
            <person name="Xu L."/>
            <person name="Wang X."/>
            <person name="Li L."/>
            <person name="Zhang X."/>
        </authorList>
    </citation>
    <scope>NUCLEOTIDE SEQUENCE [LARGE SCALE GENOMIC DNA]</scope>
    <source>
        <strain evidence="12 13">24NR</strain>
    </source>
</reference>
<evidence type="ECO:0000256" key="6">
    <source>
        <dbReference type="ARBA" id="ARBA00022840"/>
    </source>
</evidence>
<dbReference type="PANTHER" id="PTHR42781">
    <property type="entry name" value="SPERMIDINE/PUTRESCINE IMPORT ATP-BINDING PROTEIN POTA"/>
    <property type="match status" value="1"/>
</dbReference>
<evidence type="ECO:0000256" key="9">
    <source>
        <dbReference type="RuleBase" id="RU363032"/>
    </source>
</evidence>